<evidence type="ECO:0000313" key="1">
    <source>
        <dbReference type="EMBL" id="POG03525.1"/>
    </source>
</evidence>
<sequence length="80" mass="8363">MSFALISQFAGSLCLYLMNCSVALATAYGLGSIFKAPHVELALQGAVYSAYALCVFGVLNTLALIASAMRSRPRRAGEGS</sequence>
<reference evidence="1 2" key="1">
    <citation type="submission" date="2016-08" db="EMBL/GenBank/DDBJ databases">
        <authorList>
            <person name="Seilhamer J.J."/>
        </authorList>
    </citation>
    <scope>NUCLEOTIDE SEQUENCE [LARGE SCALE GENOMIC DNA]</scope>
    <source>
        <strain evidence="1 2">KH-18-2</strain>
    </source>
</reference>
<dbReference type="EMBL" id="MING01000083">
    <property type="protein sequence ID" value="POG03525.1"/>
    <property type="molecule type" value="Genomic_DNA"/>
</dbReference>
<comment type="caution">
    <text evidence="1">The sequence shown here is derived from an EMBL/GenBank/DDBJ whole genome shotgun (WGS) entry which is preliminary data.</text>
</comment>
<dbReference type="RefSeq" id="WP_103469983.1">
    <property type="nucleotide sequence ID" value="NZ_JANHKY010000008.1"/>
</dbReference>
<proteinExistence type="predicted"/>
<organism evidence="1 2">
    <name type="scientific">Pseudomonas putida</name>
    <name type="common">Arthrobacter siderocapsulatus</name>
    <dbReference type="NCBI Taxonomy" id="303"/>
    <lineage>
        <taxon>Bacteria</taxon>
        <taxon>Pseudomonadati</taxon>
        <taxon>Pseudomonadota</taxon>
        <taxon>Gammaproteobacteria</taxon>
        <taxon>Pseudomonadales</taxon>
        <taxon>Pseudomonadaceae</taxon>
        <taxon>Pseudomonas</taxon>
    </lineage>
</organism>
<protein>
    <submittedName>
        <fullName evidence="1">Uncharacterized protein</fullName>
    </submittedName>
</protein>
<reference evidence="1 2" key="2">
    <citation type="submission" date="2018-03" db="EMBL/GenBank/DDBJ databases">
        <title>Draft genome of Pseudomonas putida strain KH-18-2.</title>
        <authorList>
            <person name="Yoshizawa S."/>
            <person name="Khan N.H."/>
            <person name="Nishimura M."/>
            <person name="Chiura H.X."/>
            <person name="Ogura Y."/>
            <person name="Hayashi T."/>
            <person name="Kogure K."/>
        </authorList>
    </citation>
    <scope>NUCLEOTIDE SEQUENCE [LARGE SCALE GENOMIC DNA]</scope>
    <source>
        <strain evidence="1 2">KH-18-2</strain>
    </source>
</reference>
<gene>
    <name evidence="1" type="ORF">BGP82_19845</name>
</gene>
<dbReference type="Proteomes" id="UP000237378">
    <property type="component" value="Unassembled WGS sequence"/>
</dbReference>
<dbReference type="OrthoDB" id="6981973at2"/>
<name>A0A2S3WQD1_PSEPU</name>
<evidence type="ECO:0000313" key="2">
    <source>
        <dbReference type="Proteomes" id="UP000237378"/>
    </source>
</evidence>
<dbReference type="AlphaFoldDB" id="A0A2S3WQD1"/>
<accession>A0A2S3WQD1</accession>